<dbReference type="RefSeq" id="WP_242710132.1">
    <property type="nucleotide sequence ID" value="NZ_JALDAX010000005.1"/>
</dbReference>
<comment type="caution">
    <text evidence="3">The sequence shown here is derived from an EMBL/GenBank/DDBJ whole genome shotgun (WGS) entry which is preliminary data.</text>
</comment>
<accession>A0ABS9XHI2</accession>
<keyword evidence="4" id="KW-1185">Reference proteome</keyword>
<dbReference type="SUPFAM" id="SSF47413">
    <property type="entry name" value="lambda repressor-like DNA-binding domains"/>
    <property type="match status" value="1"/>
</dbReference>
<dbReference type="Proteomes" id="UP001165270">
    <property type="component" value="Unassembled WGS sequence"/>
</dbReference>
<dbReference type="EMBL" id="JALDAX010000005">
    <property type="protein sequence ID" value="MCI3241458.1"/>
    <property type="molecule type" value="Genomic_DNA"/>
</dbReference>
<proteinExistence type="predicted"/>
<dbReference type="SMART" id="SM00530">
    <property type="entry name" value="HTH_XRE"/>
    <property type="match status" value="1"/>
</dbReference>
<dbReference type="Pfam" id="PF10901">
    <property type="entry name" value="DUF2690"/>
    <property type="match status" value="1"/>
</dbReference>
<feature type="domain" description="HTH cro/C1-type" evidence="2">
    <location>
        <begin position="14"/>
        <end position="69"/>
    </location>
</feature>
<evidence type="ECO:0000259" key="2">
    <source>
        <dbReference type="SMART" id="SM00530"/>
    </source>
</evidence>
<feature type="compositionally biased region" description="Low complexity" evidence="1">
    <location>
        <begin position="87"/>
        <end position="96"/>
    </location>
</feature>
<dbReference type="Gene3D" id="1.10.260.40">
    <property type="entry name" value="lambda repressor-like DNA-binding domains"/>
    <property type="match status" value="1"/>
</dbReference>
<name>A0ABS9XHI2_9ACTN</name>
<dbReference type="InterPro" id="IPR021224">
    <property type="entry name" value="DUF2690"/>
</dbReference>
<organism evidence="3 4">
    <name type="scientific">Streptomyces spinosisporus</name>
    <dbReference type="NCBI Taxonomy" id="2927582"/>
    <lineage>
        <taxon>Bacteria</taxon>
        <taxon>Bacillati</taxon>
        <taxon>Actinomycetota</taxon>
        <taxon>Actinomycetes</taxon>
        <taxon>Kitasatosporales</taxon>
        <taxon>Streptomycetaceae</taxon>
        <taxon>Streptomyces</taxon>
    </lineage>
</organism>
<gene>
    <name evidence="3" type="ORF">MQN93_17205</name>
</gene>
<sequence>MSGQAPECARLAEALRELRGRTELSLAALAGQTAFSKSSWERYLNGRKLPPRSAVQALCRVAGVPPARYVALWELAEVAWSGRGARPGPTATEPEPAGTPPQAPEEAPASPPWWRRPAVLATAGAVVCALAIVLTVVLSPSDEPRSTPVSGTHSTVRQVRCHGTACTGRPPLDSGCGDVEVQGVPQVLRTVRRSGVEMQIRYKPECGAAWVRVSGQHVGDRFEVSAPGAAAQQLVIADRYATGILRSSPMVAVRAGNTKAVKACAELAGSDGWECFRP</sequence>
<evidence type="ECO:0000256" key="1">
    <source>
        <dbReference type="SAM" id="MobiDB-lite"/>
    </source>
</evidence>
<evidence type="ECO:0000313" key="3">
    <source>
        <dbReference type="EMBL" id="MCI3241458.1"/>
    </source>
</evidence>
<evidence type="ECO:0000313" key="4">
    <source>
        <dbReference type="Proteomes" id="UP001165270"/>
    </source>
</evidence>
<dbReference type="CDD" id="cd00093">
    <property type="entry name" value="HTH_XRE"/>
    <property type="match status" value="1"/>
</dbReference>
<protein>
    <submittedName>
        <fullName evidence="3">Helix-turn-helix domain-containing protein</fullName>
    </submittedName>
</protein>
<dbReference type="InterPro" id="IPR010982">
    <property type="entry name" value="Lambda_DNA-bd_dom_sf"/>
</dbReference>
<dbReference type="Pfam" id="PF13560">
    <property type="entry name" value="HTH_31"/>
    <property type="match status" value="1"/>
</dbReference>
<reference evidence="3" key="1">
    <citation type="submission" date="2022-03" db="EMBL/GenBank/DDBJ databases">
        <title>Streptomyces 7R015 and 7R016 isolated from Barleria lupulina in Thailand.</title>
        <authorList>
            <person name="Kanchanasin P."/>
            <person name="Phongsopitanun W."/>
            <person name="Tanasupawat S."/>
        </authorList>
    </citation>
    <scope>NUCLEOTIDE SEQUENCE</scope>
    <source>
        <strain evidence="3">7R016</strain>
    </source>
</reference>
<feature type="region of interest" description="Disordered" evidence="1">
    <location>
        <begin position="84"/>
        <end position="111"/>
    </location>
</feature>
<dbReference type="InterPro" id="IPR001387">
    <property type="entry name" value="Cro/C1-type_HTH"/>
</dbReference>